<proteinExistence type="predicted"/>
<dbReference type="OrthoDB" id="9948766at2"/>
<accession>F4XR14</accession>
<dbReference type="RefSeq" id="WP_008183332.1">
    <property type="nucleotide sequence ID" value="NZ_GL890874.1"/>
</dbReference>
<evidence type="ECO:0000313" key="2">
    <source>
        <dbReference type="EMBL" id="EGJ32989.1"/>
    </source>
</evidence>
<dbReference type="Pfam" id="PF01402">
    <property type="entry name" value="RHH_1"/>
    <property type="match status" value="1"/>
</dbReference>
<gene>
    <name evidence="2" type="ORF">LYNGBM3L_55700</name>
</gene>
<evidence type="ECO:0000313" key="3">
    <source>
        <dbReference type="Proteomes" id="UP000003959"/>
    </source>
</evidence>
<dbReference type="HOGENOM" id="CLU_2602172_0_0_3"/>
<evidence type="ECO:0000259" key="1">
    <source>
        <dbReference type="Pfam" id="PF01402"/>
    </source>
</evidence>
<feature type="domain" description="Ribbon-helix-helix protein CopG" evidence="1">
    <location>
        <begin position="3"/>
        <end position="30"/>
    </location>
</feature>
<reference evidence="3" key="1">
    <citation type="journal article" date="2011" name="Proc. Natl. Acad. Sci. U.S.A.">
        <title>Genomic insights into the physiology and ecology of the marine filamentous cyanobacterium Lyngbya majuscula.</title>
        <authorList>
            <person name="Jones A.C."/>
            <person name="Monroe E.A."/>
            <person name="Podell S."/>
            <person name="Hess W.R."/>
            <person name="Klages S."/>
            <person name="Esquenazi E."/>
            <person name="Niessen S."/>
            <person name="Hoover H."/>
            <person name="Rothmann M."/>
            <person name="Lasken R.S."/>
            <person name="Yates J.R.III."/>
            <person name="Reinhardt R."/>
            <person name="Kube M."/>
            <person name="Burkart M.D."/>
            <person name="Allen E.E."/>
            <person name="Dorrestein P.C."/>
            <person name="Gerwick W.H."/>
            <person name="Gerwick L."/>
        </authorList>
    </citation>
    <scope>NUCLEOTIDE SEQUENCE [LARGE SCALE GENOMIC DNA]</scope>
    <source>
        <strain evidence="3">3L</strain>
    </source>
</reference>
<sequence length="79" mass="9067">MLTPSSIKKLDKLAKRLKSSRSELVEQFARSQDNPSLVARHKCWRRTPIGNLILNGKSAPRVFLTQRSNQVGIPRQKRK</sequence>
<organism evidence="2 3">
    <name type="scientific">Moorena producens 3L</name>
    <dbReference type="NCBI Taxonomy" id="489825"/>
    <lineage>
        <taxon>Bacteria</taxon>
        <taxon>Bacillati</taxon>
        <taxon>Cyanobacteriota</taxon>
        <taxon>Cyanophyceae</taxon>
        <taxon>Coleofasciculales</taxon>
        <taxon>Coleofasciculaceae</taxon>
        <taxon>Moorena</taxon>
    </lineage>
</organism>
<protein>
    <recommendedName>
        <fullName evidence="1">Ribbon-helix-helix protein CopG domain-containing protein</fullName>
    </recommendedName>
</protein>
<name>F4XR14_9CYAN</name>
<dbReference type="InterPro" id="IPR002145">
    <property type="entry name" value="CopG"/>
</dbReference>
<dbReference type="Proteomes" id="UP000003959">
    <property type="component" value="Unassembled WGS sequence"/>
</dbReference>
<dbReference type="GO" id="GO:0006355">
    <property type="term" value="P:regulation of DNA-templated transcription"/>
    <property type="evidence" value="ECO:0007669"/>
    <property type="project" value="InterPro"/>
</dbReference>
<dbReference type="EMBL" id="GL890874">
    <property type="protein sequence ID" value="EGJ32989.1"/>
    <property type="molecule type" value="Genomic_DNA"/>
</dbReference>
<dbReference type="AlphaFoldDB" id="F4XR14"/>
<keyword evidence="3" id="KW-1185">Reference proteome</keyword>